<dbReference type="InterPro" id="IPR029035">
    <property type="entry name" value="DHS-like_NAD/FAD-binding_dom"/>
</dbReference>
<protein>
    <submittedName>
        <fullName evidence="2">Uncharacterized protein</fullName>
    </submittedName>
</protein>
<feature type="region of interest" description="Disordered" evidence="1">
    <location>
        <begin position="292"/>
        <end position="363"/>
    </location>
</feature>
<feature type="compositionally biased region" description="Polar residues" evidence="1">
    <location>
        <begin position="17"/>
        <end position="53"/>
    </location>
</feature>
<dbReference type="STRING" id="361077.A0A151ZGH2"/>
<feature type="region of interest" description="Disordered" evidence="1">
    <location>
        <begin position="180"/>
        <end position="203"/>
    </location>
</feature>
<dbReference type="AlphaFoldDB" id="A0A151ZGH2"/>
<comment type="caution">
    <text evidence="2">The sequence shown here is derived from an EMBL/GenBank/DDBJ whole genome shotgun (WGS) entry which is preliminary data.</text>
</comment>
<reference evidence="2 3" key="1">
    <citation type="submission" date="2015-12" db="EMBL/GenBank/DDBJ databases">
        <title>Dictyostelia acquired genes for synthesis and detection of signals that induce cell-type specialization by lateral gene transfer from prokaryotes.</title>
        <authorList>
            <person name="Gloeckner G."/>
            <person name="Schaap P."/>
        </authorList>
    </citation>
    <scope>NUCLEOTIDE SEQUENCE [LARGE SCALE GENOMIC DNA]</scope>
    <source>
        <strain evidence="2 3">TK</strain>
    </source>
</reference>
<dbReference type="Proteomes" id="UP000076078">
    <property type="component" value="Unassembled WGS sequence"/>
</dbReference>
<evidence type="ECO:0000256" key="1">
    <source>
        <dbReference type="SAM" id="MobiDB-lite"/>
    </source>
</evidence>
<feature type="region of interest" description="Disordered" evidence="1">
    <location>
        <begin position="1"/>
        <end position="82"/>
    </location>
</feature>
<feature type="compositionally biased region" description="Low complexity" evidence="1">
    <location>
        <begin position="430"/>
        <end position="471"/>
    </location>
</feature>
<evidence type="ECO:0000313" key="2">
    <source>
        <dbReference type="EMBL" id="KYQ92964.1"/>
    </source>
</evidence>
<feature type="compositionally biased region" description="Polar residues" evidence="1">
    <location>
        <begin position="292"/>
        <end position="321"/>
    </location>
</feature>
<feature type="compositionally biased region" description="Low complexity" evidence="1">
    <location>
        <begin position="106"/>
        <end position="122"/>
    </location>
</feature>
<dbReference type="FunCoup" id="A0A151ZGH2">
    <property type="interactions" value="1"/>
</dbReference>
<sequence>MEDLKITSEIKEEKNTDSSTNTKEATDSKSVSDTLINPITNEQSSSLSSTDKPQSPPQKTDDDIVNNNINISISSSGNESTDTLLNTVKSSIDQLPDKEIKDKSNSNESKNSSSSNNNNNGFELFSNESMAITEVTTLQRSRSSLISSASCIPLKTGNNILLNSDENQLDSVQKVSIKSTGPNVDHSLNINNNEKSQSNEKKVKPVKLHLSDNAIPTISSSSSSNVANSSGATSAPVVKYFPLTPYLSKLDQIKIVSDTLSSADQKSPQQSQKALESLLIENKRGTSDMTSLISQADSDNPQTNTTSIPTNENSSTLGFSQDSIDDDELSFDDLNSSSNLTPPTSPIPIQLPPTPNTTPISSPIRSSILTSELLSFASETPQSNTQTIEKPIENEPIETEIKKVDISKEEGKEEVKPSPSIASLVKSEKPSTPTTSTDTTNTNTTQPTTPKQPESPTKNTNNNNNNNNNNNGSKDVFDQFNDHRSSLQFWKEMFKKKKRSNKIEHDNAKIQKAKELEKKHKDEFDKKGPQIQYKKQYKPKEKDGANKTDDDNDYFNRVIDDGFKLTTLPTEAEDDGHVFILYGNLNKLVVDVKMVPCGNHVSSSVALNHWLKHDWAQFPPDIRNNIQVSTSPVDFKRGKDRVYKLQNWPTQYPNISQPWFCNVVPSFYPYPIKAEWYVKGAQEYLNKVGEDLRKTNPPIKNGRAKYLISLPIVGTGGGGGSYLAGEILTLLINELYAASRKWKYDVVLVTNEISMYTAAINKRNELISKNKTFSYNYRTLLGPLMGKAEYLSKLIDKDKLASFVGSGMSICAGLPNWQYLLQMLGEKLGMSKEEIRSMEQLHYLDRATVLEGRWKKALAKYHPPDLSSFKSLYNSNNPDEQSQEEESNIQINKFHQMHKDIYKEVNVPMQTEIANLMKVSHAGLTHFLLTSTNIQEFITTNYDECLEIASKSIDRPVCVLPYENPTLSNKRWVLKLHGCVKHPQDIVITREDYIRYGDKKEALSGIVQASLLTKHLLFVGFSLVDDNFYQVMSAVKKVTNNTQKKKYGTVLFIQKNDLMCELWGEHLDIICFDTSTNGKSQSIAECARKQEIFLEYLASLCCVNNHTSHLMEKRFDCLLSEGEKIFRDKIISFVDDLPQEAKETQAFHKFQEFLDQIGYNYGGYQYLHQIQNIQKSFQKPKWKTFGEPSNNNNNNSNNNNSKSNSKKQ</sequence>
<feature type="region of interest" description="Disordered" evidence="1">
    <location>
        <begin position="378"/>
        <end position="479"/>
    </location>
</feature>
<dbReference type="SUPFAM" id="SSF52467">
    <property type="entry name" value="DHS-like NAD/FAD-binding domain"/>
    <property type="match status" value="1"/>
</dbReference>
<feature type="compositionally biased region" description="Pro residues" evidence="1">
    <location>
        <begin position="343"/>
        <end position="356"/>
    </location>
</feature>
<feature type="region of interest" description="Disordered" evidence="1">
    <location>
        <begin position="1181"/>
        <end position="1208"/>
    </location>
</feature>
<dbReference type="Pfam" id="PF13289">
    <property type="entry name" value="SIR2_2"/>
    <property type="match status" value="1"/>
</dbReference>
<gene>
    <name evidence="2" type="ORF">DLAC_05565</name>
</gene>
<name>A0A151ZGH2_TIELA</name>
<feature type="compositionally biased region" description="Low complexity" evidence="1">
    <location>
        <begin position="1189"/>
        <end position="1208"/>
    </location>
</feature>
<dbReference type="PANTHER" id="PTHR23353">
    <property type="entry name" value="RAB-GAP/TBC-RELATED"/>
    <property type="match status" value="1"/>
</dbReference>
<proteinExistence type="predicted"/>
<organism evidence="2 3">
    <name type="scientific">Tieghemostelium lacteum</name>
    <name type="common">Slime mold</name>
    <name type="synonym">Dictyostelium lacteum</name>
    <dbReference type="NCBI Taxonomy" id="361077"/>
    <lineage>
        <taxon>Eukaryota</taxon>
        <taxon>Amoebozoa</taxon>
        <taxon>Evosea</taxon>
        <taxon>Eumycetozoa</taxon>
        <taxon>Dictyostelia</taxon>
        <taxon>Dictyosteliales</taxon>
        <taxon>Raperosteliaceae</taxon>
        <taxon>Tieghemostelium</taxon>
    </lineage>
</organism>
<feature type="region of interest" description="Disordered" evidence="1">
    <location>
        <begin position="496"/>
        <end position="551"/>
    </location>
</feature>
<feature type="region of interest" description="Disordered" evidence="1">
    <location>
        <begin position="95"/>
        <end position="122"/>
    </location>
</feature>
<dbReference type="PANTHER" id="PTHR23353:SF23">
    <property type="entry name" value="PROTEIN HAIRLESS"/>
    <property type="match status" value="1"/>
</dbReference>
<dbReference type="OrthoDB" id="153872at2759"/>
<feature type="compositionally biased region" description="Basic and acidic residues" evidence="1">
    <location>
        <begin position="95"/>
        <end position="105"/>
    </location>
</feature>
<feature type="compositionally biased region" description="Polar residues" evidence="1">
    <location>
        <begin position="378"/>
        <end position="388"/>
    </location>
</feature>
<feature type="compositionally biased region" description="Low complexity" evidence="1">
    <location>
        <begin position="65"/>
        <end position="76"/>
    </location>
</feature>
<dbReference type="EMBL" id="LODT01000028">
    <property type="protein sequence ID" value="KYQ92964.1"/>
    <property type="molecule type" value="Genomic_DNA"/>
</dbReference>
<accession>A0A151ZGH2</accession>
<keyword evidence="3" id="KW-1185">Reference proteome</keyword>
<feature type="compositionally biased region" description="Basic and acidic residues" evidence="1">
    <location>
        <begin position="1"/>
        <end position="16"/>
    </location>
</feature>
<evidence type="ECO:0000313" key="3">
    <source>
        <dbReference type="Proteomes" id="UP000076078"/>
    </source>
</evidence>
<dbReference type="InterPro" id="IPR053019">
    <property type="entry name" value="GATA_zinc_finger"/>
</dbReference>
<feature type="compositionally biased region" description="Polar residues" evidence="1">
    <location>
        <begin position="180"/>
        <end position="190"/>
    </location>
</feature>
<feature type="compositionally biased region" description="Basic and acidic residues" evidence="1">
    <location>
        <begin position="399"/>
        <end position="416"/>
    </location>
</feature>
<feature type="compositionally biased region" description="Low complexity" evidence="1">
    <location>
        <begin position="332"/>
        <end position="342"/>
    </location>
</feature>
<dbReference type="InParanoid" id="A0A151ZGH2"/>
<feature type="compositionally biased region" description="Basic and acidic residues" evidence="1">
    <location>
        <begin position="501"/>
        <end position="528"/>
    </location>
</feature>
<feature type="compositionally biased region" description="Basic and acidic residues" evidence="1">
    <location>
        <begin position="538"/>
        <end position="549"/>
    </location>
</feature>